<evidence type="ECO:0000313" key="3">
    <source>
        <dbReference type="Proteomes" id="UP000298438"/>
    </source>
</evidence>
<dbReference type="Pfam" id="PF16074">
    <property type="entry name" value="PilW"/>
    <property type="match status" value="1"/>
</dbReference>
<dbReference type="InterPro" id="IPR032092">
    <property type="entry name" value="PilW"/>
</dbReference>
<dbReference type="EMBL" id="SPVF01000108">
    <property type="protein sequence ID" value="TFW22255.1"/>
    <property type="molecule type" value="Genomic_DNA"/>
</dbReference>
<comment type="caution">
    <text evidence="2">The sequence shown here is derived from an EMBL/GenBank/DDBJ whole genome shotgun (WGS) entry which is preliminary data.</text>
</comment>
<feature type="signal peptide" evidence="1">
    <location>
        <begin position="1"/>
        <end position="20"/>
    </location>
</feature>
<keyword evidence="1" id="KW-0732">Signal</keyword>
<dbReference type="AlphaFoldDB" id="A0A4Y9SFA3"/>
<dbReference type="Proteomes" id="UP000298438">
    <property type="component" value="Unassembled WGS sequence"/>
</dbReference>
<reference evidence="2 3" key="1">
    <citation type="submission" date="2019-03" db="EMBL/GenBank/DDBJ databases">
        <title>Draft Genome Sequence of Massilia arenosa sp. nov., a Novel Massilia Species Isolated from a Sandy-loam Maize Soil.</title>
        <authorList>
            <person name="Raths R."/>
            <person name="Peta V."/>
            <person name="Bucking H."/>
        </authorList>
    </citation>
    <scope>NUCLEOTIDE SEQUENCE [LARGE SCALE GENOMIC DNA]</scope>
    <source>
        <strain evidence="2 3">MC02</strain>
    </source>
</reference>
<evidence type="ECO:0000313" key="2">
    <source>
        <dbReference type="EMBL" id="TFW22255.1"/>
    </source>
</evidence>
<dbReference type="GO" id="GO:0043683">
    <property type="term" value="P:type IV pilus assembly"/>
    <property type="evidence" value="ECO:0007669"/>
    <property type="project" value="InterPro"/>
</dbReference>
<organism evidence="2 3">
    <name type="scientific">Zemynaea arenosa</name>
    <dbReference type="NCBI Taxonomy" id="2561931"/>
    <lineage>
        <taxon>Bacteria</taxon>
        <taxon>Pseudomonadati</taxon>
        <taxon>Pseudomonadota</taxon>
        <taxon>Betaproteobacteria</taxon>
        <taxon>Burkholderiales</taxon>
        <taxon>Oxalobacteraceae</taxon>
        <taxon>Telluria group</taxon>
        <taxon>Zemynaea</taxon>
    </lineage>
</organism>
<name>A0A4Y9SFA3_9BURK</name>
<dbReference type="OrthoDB" id="8780389at2"/>
<evidence type="ECO:0000256" key="1">
    <source>
        <dbReference type="SAM" id="SignalP"/>
    </source>
</evidence>
<accession>A0A4Y9SFA3</accession>
<protein>
    <submittedName>
        <fullName evidence="2">Pilus assembly protein PilW</fullName>
    </submittedName>
</protein>
<gene>
    <name evidence="2" type="ORF">E4L96_08130</name>
</gene>
<proteinExistence type="predicted"/>
<sequence>MVALAVGLLLSLFASALLLAAHANYAHQADAADMEDAGRYAIHALTAAVRQTAWQDWSLQADTDEYAPAPLAGLDDRTLPRTQEAIANPSPASVNGSDVLAVRFHAAADGSAMNCAGVQVNDDAHAWSVFYVARAADGEGELLCKYRGTHSWSADAIVRGVDSFQVLYGVDTDNPRDGIPNRYLAATQIAAADTLLPLEGDTPEERARDLNRKTMWKRVVVLRVALLMHGTGRIRREGAAGQYDLFGPDYAGASDPGTRIDEATLPAALRLRERRVFAGAVMLRNQPW</sequence>
<feature type="chain" id="PRO_5021214517" evidence="1">
    <location>
        <begin position="21"/>
        <end position="288"/>
    </location>
</feature>
<keyword evidence="3" id="KW-1185">Reference proteome</keyword>